<feature type="coiled-coil region" evidence="1">
    <location>
        <begin position="321"/>
        <end position="464"/>
    </location>
</feature>
<feature type="compositionally biased region" description="Low complexity" evidence="2">
    <location>
        <begin position="52"/>
        <end position="67"/>
    </location>
</feature>
<feature type="coiled-coil region" evidence="1">
    <location>
        <begin position="543"/>
        <end position="581"/>
    </location>
</feature>
<feature type="region of interest" description="Disordered" evidence="2">
    <location>
        <begin position="52"/>
        <end position="92"/>
    </location>
</feature>
<gene>
    <name evidence="3" type="ORF">PROFUN_04961</name>
</gene>
<proteinExistence type="predicted"/>
<comment type="caution">
    <text evidence="3">The sequence shown here is derived from an EMBL/GenBank/DDBJ whole genome shotgun (WGS) entry which is preliminary data.</text>
</comment>
<feature type="coiled-coil region" evidence="1">
    <location>
        <begin position="649"/>
        <end position="686"/>
    </location>
</feature>
<evidence type="ECO:0000256" key="1">
    <source>
        <dbReference type="SAM" id="Coils"/>
    </source>
</evidence>
<reference evidence="3 4" key="1">
    <citation type="journal article" date="2018" name="Genome Biol. Evol.">
        <title>Multiple Roots of Fruiting Body Formation in Amoebozoa.</title>
        <authorList>
            <person name="Hillmann F."/>
            <person name="Forbes G."/>
            <person name="Novohradska S."/>
            <person name="Ferling I."/>
            <person name="Riege K."/>
            <person name="Groth M."/>
            <person name="Westermann M."/>
            <person name="Marz M."/>
            <person name="Spaller T."/>
            <person name="Winckler T."/>
            <person name="Schaap P."/>
            <person name="Glockner G."/>
        </authorList>
    </citation>
    <scope>NUCLEOTIDE SEQUENCE [LARGE SCALE GENOMIC DNA]</scope>
    <source>
        <strain evidence="3 4">Jena</strain>
    </source>
</reference>
<dbReference type="EMBL" id="MDYQ01000024">
    <property type="protein sequence ID" value="PRP86979.1"/>
    <property type="molecule type" value="Genomic_DNA"/>
</dbReference>
<dbReference type="Proteomes" id="UP000241769">
    <property type="component" value="Unassembled WGS sequence"/>
</dbReference>
<protein>
    <submittedName>
        <fullName evidence="3">Uncharacterized protein</fullName>
    </submittedName>
</protein>
<dbReference type="STRING" id="1890364.A0A2P6NSP0"/>
<accession>A0A2P6NSP0</accession>
<sequence length="861" mass="99826">MIRSSDIAERKQRAALIMKESTCSRFHRQNFPDIEPVNRNGSGLVRNRINAFTAQASRTTTTPATSTKVSPKRKSNEPTSPVKTKSQKTAELVSPRRLRLVGDEITPRVLNQVESKIEYYERLGKELSELAAKKSVGSPMKDPLSQHNLLHQSQIDYLKAELETVRRELAELNEQDALNKEEIERLKSEAEREKAELDIFREEKSKMEAQIAEHKAEWERIHEKRSEKLERASIGLAEIREIREETITEQDHYDEMMEKIRQLLDQQEQQKEAVERLAREDEARVDRIGRLLFAQATTAEEEAMHENQQLMTRTVEQEKIIARLMDELKKKTLDMQQVTELLNEEMADHQELAEETRVKIALHLHTIENLTLESEASRDEIERLKAIIEELQKERDELTQQVLQLQALLHCRDETIARLEQELEQLKEAVDSLEVERDEVLSRLNDCEAQLREKEETEKIYQRKIRSVHSEIDSRLEAAGAAGEDRNRCQSMELELLEDQLNTEREHLLKVQEEYQSHYKDMHNLELFRDFAEEIFERNYEEEREREAIITELENNISQLRHETADNHAKLEATRDLLEEEQKKSLDLQVALADVRMQLHDSRVESELLRERANIEEKLNNRLVRLTTDSNSSGMYHVIENYRKNMHHQVREEEKDDEIRQLKERLEEREDQIETLKNLLLRRKEKNKAHVEQVGRFYQSQLNQILGTPEFSHINDRLTRDEMGSPPRLDLLSPAPVRAPAPTPSTTPQSTPTKKLPAPSGGSRDLVAWIDLKIASVVRRSPRHSVSGAVPHNSPLRKTSWVPITKEVPSSGVKAAAQTMPIRGITPKKSEPLIFSLADNRADNKTDVRTVFKPVSGNAIV</sequence>
<organism evidence="3 4">
    <name type="scientific">Planoprotostelium fungivorum</name>
    <dbReference type="NCBI Taxonomy" id="1890364"/>
    <lineage>
        <taxon>Eukaryota</taxon>
        <taxon>Amoebozoa</taxon>
        <taxon>Evosea</taxon>
        <taxon>Variosea</taxon>
        <taxon>Cavosteliida</taxon>
        <taxon>Cavosteliaceae</taxon>
        <taxon>Planoprotostelium</taxon>
    </lineage>
</organism>
<feature type="compositionally biased region" description="Polar residues" evidence="2">
    <location>
        <begin position="77"/>
        <end position="89"/>
    </location>
</feature>
<keyword evidence="1" id="KW-0175">Coiled coil</keyword>
<feature type="coiled-coil region" evidence="1">
    <location>
        <begin position="155"/>
        <end position="217"/>
    </location>
</feature>
<name>A0A2P6NSP0_9EUKA</name>
<evidence type="ECO:0000313" key="4">
    <source>
        <dbReference type="Proteomes" id="UP000241769"/>
    </source>
</evidence>
<feature type="region of interest" description="Disordered" evidence="2">
    <location>
        <begin position="718"/>
        <end position="762"/>
    </location>
</feature>
<dbReference type="AlphaFoldDB" id="A0A2P6NSP0"/>
<keyword evidence="4" id="KW-1185">Reference proteome</keyword>
<evidence type="ECO:0000256" key="2">
    <source>
        <dbReference type="SAM" id="MobiDB-lite"/>
    </source>
</evidence>
<dbReference type="InParanoid" id="A0A2P6NSP0"/>
<feature type="coiled-coil region" evidence="1">
    <location>
        <begin position="250"/>
        <end position="284"/>
    </location>
</feature>
<evidence type="ECO:0000313" key="3">
    <source>
        <dbReference type="EMBL" id="PRP86979.1"/>
    </source>
</evidence>